<keyword evidence="2" id="KW-0963">Cytoplasm</keyword>
<reference evidence="5" key="2">
    <citation type="journal article" date="2021" name="Genome Biol. Evol.">
        <title>Developing a high-quality reference genome for a parasitic bivalve with doubly uniparental inheritance (Bivalvia: Unionida).</title>
        <authorList>
            <person name="Smith C.H."/>
        </authorList>
    </citation>
    <scope>NUCLEOTIDE SEQUENCE</scope>
    <source>
        <strain evidence="5">CHS0354</strain>
        <tissue evidence="5">Mantle</tissue>
    </source>
</reference>
<feature type="region of interest" description="Disordered" evidence="3">
    <location>
        <begin position="910"/>
        <end position="938"/>
    </location>
</feature>
<comment type="subcellular location">
    <subcellularLocation>
        <location evidence="1">Cytoplasm</location>
    </subcellularLocation>
</comment>
<evidence type="ECO:0000259" key="4">
    <source>
        <dbReference type="PROSITE" id="PS50010"/>
    </source>
</evidence>
<dbReference type="InterPro" id="IPR035899">
    <property type="entry name" value="DBL_dom_sf"/>
</dbReference>
<comment type="caution">
    <text evidence="5">The sequence shown here is derived from an EMBL/GenBank/DDBJ whole genome shotgun (WGS) entry which is preliminary data.</text>
</comment>
<reference evidence="5" key="1">
    <citation type="journal article" date="2021" name="Genome Biol. Evol.">
        <title>A High-Quality Reference Genome for a Parasitic Bivalve with Doubly Uniparental Inheritance (Bivalvia: Unionida).</title>
        <authorList>
            <person name="Smith C.H."/>
        </authorList>
    </citation>
    <scope>NUCLEOTIDE SEQUENCE</scope>
    <source>
        <strain evidence="5">CHS0354</strain>
    </source>
</reference>
<feature type="compositionally biased region" description="Polar residues" evidence="3">
    <location>
        <begin position="304"/>
        <end position="314"/>
    </location>
</feature>
<protein>
    <recommendedName>
        <fullName evidence="4">DH domain-containing protein</fullName>
    </recommendedName>
</protein>
<feature type="compositionally biased region" description="Polar residues" evidence="3">
    <location>
        <begin position="1119"/>
        <end position="1147"/>
    </location>
</feature>
<dbReference type="PANTHER" id="PTHR46006">
    <property type="entry name" value="RHO GUANINE NUCLEOTIDE EXCHANGE FACTOR AT 64C, ISOFORM A"/>
    <property type="match status" value="1"/>
</dbReference>
<feature type="region of interest" description="Disordered" evidence="3">
    <location>
        <begin position="207"/>
        <end position="232"/>
    </location>
</feature>
<feature type="domain" description="DH" evidence="4">
    <location>
        <begin position="1219"/>
        <end position="1410"/>
    </location>
</feature>
<organism evidence="5 6">
    <name type="scientific">Potamilus streckersoni</name>
    <dbReference type="NCBI Taxonomy" id="2493646"/>
    <lineage>
        <taxon>Eukaryota</taxon>
        <taxon>Metazoa</taxon>
        <taxon>Spiralia</taxon>
        <taxon>Lophotrochozoa</taxon>
        <taxon>Mollusca</taxon>
        <taxon>Bivalvia</taxon>
        <taxon>Autobranchia</taxon>
        <taxon>Heteroconchia</taxon>
        <taxon>Palaeoheterodonta</taxon>
        <taxon>Unionida</taxon>
        <taxon>Unionoidea</taxon>
        <taxon>Unionidae</taxon>
        <taxon>Ambleminae</taxon>
        <taxon>Lampsilini</taxon>
        <taxon>Potamilus</taxon>
    </lineage>
</organism>
<feature type="region of interest" description="Disordered" evidence="3">
    <location>
        <begin position="288"/>
        <end position="323"/>
    </location>
</feature>
<dbReference type="EMBL" id="JAEAOA010001889">
    <property type="protein sequence ID" value="KAK3596320.1"/>
    <property type="molecule type" value="Genomic_DNA"/>
</dbReference>
<dbReference type="GO" id="GO:0005085">
    <property type="term" value="F:guanyl-nucleotide exchange factor activity"/>
    <property type="evidence" value="ECO:0007669"/>
    <property type="project" value="InterPro"/>
</dbReference>
<evidence type="ECO:0000256" key="1">
    <source>
        <dbReference type="ARBA" id="ARBA00004496"/>
    </source>
</evidence>
<accession>A0AAE0SRG0</accession>
<dbReference type="GO" id="GO:0035025">
    <property type="term" value="P:positive regulation of Rho protein signal transduction"/>
    <property type="evidence" value="ECO:0007669"/>
    <property type="project" value="TreeGrafter"/>
</dbReference>
<feature type="compositionally biased region" description="Polar residues" evidence="3">
    <location>
        <begin position="504"/>
        <end position="517"/>
    </location>
</feature>
<dbReference type="Pfam" id="PF00621">
    <property type="entry name" value="RhoGEF"/>
    <property type="match status" value="1"/>
</dbReference>
<feature type="compositionally biased region" description="Polar residues" evidence="3">
    <location>
        <begin position="104"/>
        <end position="122"/>
    </location>
</feature>
<proteinExistence type="predicted"/>
<evidence type="ECO:0000313" key="5">
    <source>
        <dbReference type="EMBL" id="KAK3596320.1"/>
    </source>
</evidence>
<dbReference type="Gene3D" id="1.20.900.10">
    <property type="entry name" value="Dbl homology (DH) domain"/>
    <property type="match status" value="1"/>
</dbReference>
<dbReference type="GO" id="GO:0005737">
    <property type="term" value="C:cytoplasm"/>
    <property type="evidence" value="ECO:0007669"/>
    <property type="project" value="UniProtKB-SubCell"/>
</dbReference>
<evidence type="ECO:0000313" key="6">
    <source>
        <dbReference type="Proteomes" id="UP001195483"/>
    </source>
</evidence>
<feature type="region of interest" description="Disordered" evidence="3">
    <location>
        <begin position="1007"/>
        <end position="1061"/>
    </location>
</feature>
<feature type="region of interest" description="Disordered" evidence="3">
    <location>
        <begin position="1084"/>
        <end position="1147"/>
    </location>
</feature>
<feature type="compositionally biased region" description="Polar residues" evidence="3">
    <location>
        <begin position="1"/>
        <end position="16"/>
    </location>
</feature>
<dbReference type="SUPFAM" id="SSF50729">
    <property type="entry name" value="PH domain-like"/>
    <property type="match status" value="1"/>
</dbReference>
<dbReference type="CDD" id="cd00160">
    <property type="entry name" value="RhoGEF"/>
    <property type="match status" value="1"/>
</dbReference>
<feature type="compositionally biased region" description="Acidic residues" evidence="3">
    <location>
        <begin position="1095"/>
        <end position="1105"/>
    </location>
</feature>
<name>A0AAE0SRG0_9BIVA</name>
<dbReference type="SMART" id="SM00325">
    <property type="entry name" value="RhoGEF"/>
    <property type="match status" value="1"/>
</dbReference>
<sequence>MDPGKWNQSQNASMADSSVLCKGNESEQERDSQCDNKEKEYMQSHVAQRRKSITGISTGLHNSFDMADVEITSYKIDSLIASDTLVKRDKSVFSEEEDLKRNDVSNVSDDQTLTAPNSNTSSYVKTYNDGNCDTTMDAFAENRVNLTRTPSKRKVFAKARSLGDNAKVADKALSREKPLLENERCQTSLGMVGGEDHEMSIQENISQSNSRSYTPGLPPIPRSKASSTSRRNMKRIQVSPRVDLLMNSDLFRKNLENHKDLLHKRNVGYSFGMKKSVSNLDLSLPFDHEGKSDSENVKSLNLARGTSNLDQARTNSRRDENCIENKPSSEISCANSAKDRNKEVYSHRNPALKTSSRRYSLAIEVESSLDIYEQSSHPRSTMGRNCIPSFNEFKKQRRQKLEKSFPDTGMLNLKSPATLKNEISHLVFNFEHSLKHITEEAKKENNKNANGKPAHELVQLHTSGLDSIANRGIQFVDSSKKHEQKVYSQQNENNESISNGNNADFKQSTKTSQNSTLEEFSRLKEEIVTDSSAVISSLKQIIRENTKETDSFFSKRNFNIDAENNTCVGFSFGTEERQETDLIVTDISVGRQETDLIVTDTSVRRLETDLIVTDTSVGRQETDLIVTDTSFGRQETDLIVTDTSVARQETDLIVTDTSVGRQETDLIVTDTSVGRQETDLIVTDTSVRRQETDLIVTDTSVRRLETDLIVTDTSVGRQETDLIVTDTSFGRLETDLIVTDTSVGRQETDLIVTDTSVGRQETDLIVTDTSFGRQETDLIVTDTSFGRQETDLIVTDTSVGRQETDLIVTDASVGRLETDLIDMNTSYTESADKPLPISKNVLKFESENCTSQKHEKHSNSIKKKLLSVVSIGSGKKKVKNESVKKAKTCENSCVQESMDIQTEVNEHIYSSSSVSQKQGTVNYSDPGKGNNSSLMYNKTEYRGSNSSVTEDDGSEVFFLARVESITSSIQSIPDSLNTENVDKFQEFDDYEYEDRKFSMKESRDNVSPVLRSTSDACNATAEAVQKRRERKERPYKSDPFTGLENLPAASHHSTGLRHHHSFASSSREEILSFLGNATIASSFTRHGSSPSLEELHEDDDEDESLPETAFEKARKGRNRLSSASMTSTDSGVIGQDSQISPTSTLSVTHTSTWPDFQSQDLSHDTATSIERSQSEITTYQKLIRCADCGQDKKPAYLDINLNASHKDRLCKQCYQRRIERKETIQEISDTEISYGRDLLILKNEFYNPMKTASLLKPEQLDSIFLNLDELIHVNMQFTTKLKAAVEEANQNEDMDLQFINIGSLFLESSTMFLTFENYCVNQEQAPRLLEQYEKEKELLRIFLHVSQNENILLRRMHLKSFLMVPVQRIMKYPLLLDRLYKATPPNHNDKEDIREAKDKIEDILGHINAKTKSINGGVLKLGQKGRSSLKHYSLTEKMEISRVALEVLGWNRKDVCEIITSHLQMTQAQDLTWASKKCKNLKFSSVHGILFTLGEQSSNDNNSKNLMFPRKSPVKQAAVILIKEKNGKYQAVREPFMLEKCIVTVDPDYDEVFELLEWNRDPYLLKAGTPKETNMWSQHLKQLIQDLGCWRRRRNALPNILLHIHPE</sequence>
<dbReference type="SUPFAM" id="SSF48065">
    <property type="entry name" value="DBL homology domain (DH-domain)"/>
    <property type="match status" value="1"/>
</dbReference>
<evidence type="ECO:0000256" key="2">
    <source>
        <dbReference type="ARBA" id="ARBA00022490"/>
    </source>
</evidence>
<feature type="region of interest" description="Disordered" evidence="3">
    <location>
        <begin position="479"/>
        <end position="517"/>
    </location>
</feature>
<evidence type="ECO:0000256" key="3">
    <source>
        <dbReference type="SAM" id="MobiDB-lite"/>
    </source>
</evidence>
<feature type="compositionally biased region" description="Low complexity" evidence="3">
    <location>
        <begin position="488"/>
        <end position="502"/>
    </location>
</feature>
<feature type="compositionally biased region" description="Basic and acidic residues" evidence="3">
    <location>
        <begin position="24"/>
        <end position="36"/>
    </location>
</feature>
<dbReference type="InterPro" id="IPR051480">
    <property type="entry name" value="Endocytic_GEF_Adapter"/>
</dbReference>
<gene>
    <name evidence="5" type="ORF">CHS0354_031655</name>
</gene>
<feature type="region of interest" description="Disordered" evidence="3">
    <location>
        <begin position="1"/>
        <end position="36"/>
    </location>
</feature>
<dbReference type="PROSITE" id="PS50010">
    <property type="entry name" value="DH_2"/>
    <property type="match status" value="1"/>
</dbReference>
<dbReference type="PANTHER" id="PTHR46006:SF5">
    <property type="entry name" value="DH DOMAIN-CONTAINING PROTEIN"/>
    <property type="match status" value="1"/>
</dbReference>
<feature type="region of interest" description="Disordered" evidence="3">
    <location>
        <begin position="102"/>
        <end position="122"/>
    </location>
</feature>
<dbReference type="InterPro" id="IPR000219">
    <property type="entry name" value="DH_dom"/>
</dbReference>
<dbReference type="Proteomes" id="UP001195483">
    <property type="component" value="Unassembled WGS sequence"/>
</dbReference>
<keyword evidence="6" id="KW-1185">Reference proteome</keyword>
<reference evidence="5" key="3">
    <citation type="submission" date="2023-05" db="EMBL/GenBank/DDBJ databases">
        <authorList>
            <person name="Smith C.H."/>
        </authorList>
    </citation>
    <scope>NUCLEOTIDE SEQUENCE</scope>
    <source>
        <strain evidence="5">CHS0354</strain>
        <tissue evidence="5">Mantle</tissue>
    </source>
</reference>